<organism evidence="1">
    <name type="scientific">Oikopleura dioica</name>
    <name type="common">Tunicate</name>
    <dbReference type="NCBI Taxonomy" id="34765"/>
    <lineage>
        <taxon>Eukaryota</taxon>
        <taxon>Metazoa</taxon>
        <taxon>Chordata</taxon>
        <taxon>Tunicata</taxon>
        <taxon>Appendicularia</taxon>
        <taxon>Copelata</taxon>
        <taxon>Oikopleuridae</taxon>
        <taxon>Oikopleura</taxon>
    </lineage>
</organism>
<evidence type="ECO:0000313" key="1">
    <source>
        <dbReference type="EMBL" id="CBY38252.1"/>
    </source>
</evidence>
<sequence>MSIFSVSLIYLCNRSGYDGYPDDGKFAHSVKSPPRIVLQKISYELNKSIKNEYDGETDASVRQKFETRKTQWCYACTATFSGDELIQNTDCMEISEQSLALPILDYNCATKMDRQRVLYRNNWYEVWSLERGRSSYFYSQEGIISRYSNYDLIATGETAFDRRQVPCADNYCNNISGWEIINAFPNTKLLAENFTSLEYDNKRSKSPPESCFVCQEVLVSDGNVLESLEGEENCVLLTQNSTVEPIITEHKECGVTESWGYARKLDGTVATLSSAERRIVSWGDPSPFNCLPGWSYCYAYCQEGDKCNGRFI</sequence>
<reference evidence="1" key="1">
    <citation type="journal article" date="2010" name="Science">
        <title>Plasticity of animal genome architecture unmasked by rapid evolution of a pelagic tunicate.</title>
        <authorList>
            <person name="Denoeud F."/>
            <person name="Henriet S."/>
            <person name="Mungpakdee S."/>
            <person name="Aury J.M."/>
            <person name="Da Silva C."/>
            <person name="Brinkmann H."/>
            <person name="Mikhaleva J."/>
            <person name="Olsen L.C."/>
            <person name="Jubin C."/>
            <person name="Canestro C."/>
            <person name="Bouquet J.M."/>
            <person name="Danks G."/>
            <person name="Poulain J."/>
            <person name="Campsteijn C."/>
            <person name="Adamski M."/>
            <person name="Cross I."/>
            <person name="Yadetie F."/>
            <person name="Muffato M."/>
            <person name="Louis A."/>
            <person name="Butcher S."/>
            <person name="Tsagkogeorga G."/>
            <person name="Konrad A."/>
            <person name="Singh S."/>
            <person name="Jensen M.F."/>
            <person name="Cong E.H."/>
            <person name="Eikeseth-Otteraa H."/>
            <person name="Noel B."/>
            <person name="Anthouard V."/>
            <person name="Porcel B.M."/>
            <person name="Kachouri-Lafond R."/>
            <person name="Nishino A."/>
            <person name="Ugolini M."/>
            <person name="Chourrout P."/>
            <person name="Nishida H."/>
            <person name="Aasland R."/>
            <person name="Huzurbazar S."/>
            <person name="Westhof E."/>
            <person name="Delsuc F."/>
            <person name="Lehrach H."/>
            <person name="Reinhardt R."/>
            <person name="Weissenbach J."/>
            <person name="Roy S.W."/>
            <person name="Artiguenave F."/>
            <person name="Postlethwait J.H."/>
            <person name="Manak J.R."/>
            <person name="Thompson E.M."/>
            <person name="Jaillon O."/>
            <person name="Du Pasquier L."/>
            <person name="Boudinot P."/>
            <person name="Liberles D.A."/>
            <person name="Volff J.N."/>
            <person name="Philippe H."/>
            <person name="Lenhard B."/>
            <person name="Roest Crollius H."/>
            <person name="Wincker P."/>
            <person name="Chourrout D."/>
        </authorList>
    </citation>
    <scope>NUCLEOTIDE SEQUENCE [LARGE SCALE GENOMIC DNA]</scope>
</reference>
<dbReference type="Proteomes" id="UP000011014">
    <property type="component" value="Unassembled WGS sequence"/>
</dbReference>
<proteinExistence type="predicted"/>
<gene>
    <name evidence="1" type="ORF">GSOID_T00031765001</name>
</gene>
<accession>E4YS10</accession>
<protein>
    <submittedName>
        <fullName evidence="1">Uncharacterized protein</fullName>
    </submittedName>
</protein>
<dbReference type="AlphaFoldDB" id="E4YS10"/>
<dbReference type="EMBL" id="FN655167">
    <property type="protein sequence ID" value="CBY38252.1"/>
    <property type="molecule type" value="Genomic_DNA"/>
</dbReference>
<name>E4YS10_OIKDI</name>